<gene>
    <name evidence="3" type="ORF">THAOC_32192</name>
</gene>
<evidence type="ECO:0000256" key="1">
    <source>
        <dbReference type="SAM" id="MobiDB-lite"/>
    </source>
</evidence>
<feature type="compositionally biased region" description="Basic and acidic residues" evidence="1">
    <location>
        <begin position="78"/>
        <end position="89"/>
    </location>
</feature>
<feature type="region of interest" description="Disordered" evidence="1">
    <location>
        <begin position="1"/>
        <end position="190"/>
    </location>
</feature>
<evidence type="ECO:0000313" key="3">
    <source>
        <dbReference type="EMBL" id="EJK48971.1"/>
    </source>
</evidence>
<organism evidence="3 4">
    <name type="scientific">Thalassiosira oceanica</name>
    <name type="common">Marine diatom</name>
    <dbReference type="NCBI Taxonomy" id="159749"/>
    <lineage>
        <taxon>Eukaryota</taxon>
        <taxon>Sar</taxon>
        <taxon>Stramenopiles</taxon>
        <taxon>Ochrophyta</taxon>
        <taxon>Bacillariophyta</taxon>
        <taxon>Coscinodiscophyceae</taxon>
        <taxon>Thalassiosirophycidae</taxon>
        <taxon>Thalassiosirales</taxon>
        <taxon>Thalassiosiraceae</taxon>
        <taxon>Thalassiosira</taxon>
    </lineage>
</organism>
<sequence length="384" mass="40983">MIQPTKREGEYVGTGTASVYPQPSKSIDGDRSEGPTACTRNRASRSRFSQTTRYASPLQAMTRSPASGILQPPSTVGGHEDGRRDKSTRTSDFSAATDYSTLEQRSRPKRETSLHSDTNEANRDESSSSRSTVTKSPSSKDPPEADAQLVDPPGGGASGVDPPRKCAASLSDPRPRDTVGRGSEGDESGYARILSTAATEMRGLKPTASINNVESSKFARRNFARRPTTTIHTEDSRRSGKVLQGIDPPTDDGDGQRNFLTTKQSSHNRNRSRLWLIAAGFGFALLLASGWCIGLALLVPLIRNSNQQHLILPPSLLSPGGNAAETQHVVSTMLFIAGGNVSRDADNELPSSILILQDGRAIASGALSSQTDTPVAHDEDANES</sequence>
<dbReference type="Proteomes" id="UP000266841">
    <property type="component" value="Unassembled WGS sequence"/>
</dbReference>
<feature type="compositionally biased region" description="Basic and acidic residues" evidence="1">
    <location>
        <begin position="104"/>
        <end position="127"/>
    </location>
</feature>
<feature type="region of interest" description="Disordered" evidence="1">
    <location>
        <begin position="229"/>
        <end position="265"/>
    </location>
</feature>
<feature type="non-terminal residue" evidence="3">
    <location>
        <position position="384"/>
    </location>
</feature>
<feature type="compositionally biased region" description="Polar residues" evidence="1">
    <location>
        <begin position="15"/>
        <end position="25"/>
    </location>
</feature>
<feature type="compositionally biased region" description="Polar residues" evidence="1">
    <location>
        <begin position="90"/>
        <end position="103"/>
    </location>
</feature>
<feature type="compositionally biased region" description="Basic and acidic residues" evidence="1">
    <location>
        <begin position="1"/>
        <end position="10"/>
    </location>
</feature>
<reference evidence="3 4" key="1">
    <citation type="journal article" date="2012" name="Genome Biol.">
        <title>Genome and low-iron response of an oceanic diatom adapted to chronic iron limitation.</title>
        <authorList>
            <person name="Lommer M."/>
            <person name="Specht M."/>
            <person name="Roy A.S."/>
            <person name="Kraemer L."/>
            <person name="Andreson R."/>
            <person name="Gutowska M.A."/>
            <person name="Wolf J."/>
            <person name="Bergner S.V."/>
            <person name="Schilhabel M.B."/>
            <person name="Klostermeier U.C."/>
            <person name="Beiko R.G."/>
            <person name="Rosenstiel P."/>
            <person name="Hippler M."/>
            <person name="Laroche J."/>
        </authorList>
    </citation>
    <scope>NUCLEOTIDE SEQUENCE [LARGE SCALE GENOMIC DNA]</scope>
    <source>
        <strain evidence="3 4">CCMP1005</strain>
    </source>
</reference>
<protein>
    <submittedName>
        <fullName evidence="3">Uncharacterized protein</fullName>
    </submittedName>
</protein>
<dbReference type="AlphaFoldDB" id="K0RJ60"/>
<evidence type="ECO:0000256" key="2">
    <source>
        <dbReference type="SAM" id="Phobius"/>
    </source>
</evidence>
<keyword evidence="4" id="KW-1185">Reference proteome</keyword>
<feature type="compositionally biased region" description="Polar residues" evidence="1">
    <location>
        <begin position="38"/>
        <end position="65"/>
    </location>
</feature>
<keyword evidence="2" id="KW-1133">Transmembrane helix</keyword>
<dbReference type="EMBL" id="AGNL01045237">
    <property type="protein sequence ID" value="EJK48971.1"/>
    <property type="molecule type" value="Genomic_DNA"/>
</dbReference>
<proteinExistence type="predicted"/>
<accession>K0RJ60</accession>
<comment type="caution">
    <text evidence="3">The sequence shown here is derived from an EMBL/GenBank/DDBJ whole genome shotgun (WGS) entry which is preliminary data.</text>
</comment>
<keyword evidence="2" id="KW-0472">Membrane</keyword>
<feature type="compositionally biased region" description="Low complexity" evidence="1">
    <location>
        <begin position="128"/>
        <end position="139"/>
    </location>
</feature>
<name>K0RJ60_THAOC</name>
<feature type="transmembrane region" description="Helical" evidence="2">
    <location>
        <begin position="274"/>
        <end position="299"/>
    </location>
</feature>
<keyword evidence="2" id="KW-0812">Transmembrane</keyword>
<evidence type="ECO:0000313" key="4">
    <source>
        <dbReference type="Proteomes" id="UP000266841"/>
    </source>
</evidence>